<dbReference type="Pfam" id="PF00400">
    <property type="entry name" value="WD40"/>
    <property type="match status" value="2"/>
</dbReference>
<dbReference type="PANTHER" id="PTHR19878:SF8">
    <property type="entry name" value="AUTOPHAGY-RELATED 16, ISOFORM F"/>
    <property type="match status" value="1"/>
</dbReference>
<dbReference type="CDD" id="cd22887">
    <property type="entry name" value="Atg16_CCD"/>
    <property type="match status" value="1"/>
</dbReference>
<dbReference type="OrthoDB" id="6262491at2759"/>
<dbReference type="Gene3D" id="2.130.10.10">
    <property type="entry name" value="YVTN repeat-like/Quinoprotein amine dehydrogenase"/>
    <property type="match status" value="1"/>
</dbReference>
<dbReference type="PROSITE" id="PS50294">
    <property type="entry name" value="WD_REPEATS_REGION"/>
    <property type="match status" value="1"/>
</dbReference>
<name>A0A7R8CD28_LEPSM</name>
<sequence length="407" mass="45939">MRILMRRGRGKRRVGTMDWRKSIYQELRRRNRRETGFADLIKRHGGGDLQGGGGGGGGFVGGAVQEKNSQNCIEKKGITHNESSISPLLFSTRKKEIQEKEKSLVENESLVLKLQQEIESLNEKLDELRDRNQLLNDEYQALHLALNSADHKLIEAQKENDRLLAQVMEFKERDVQLMNRENEIFLQKVQLQVQQQLREAAEEKTVHLPNEKKHSNYRKIKYWNIAKGVAENRGQLSGCNGSIMSLDFDTSGSLILGASGDFASRIWSVDGCRLRHTLTGHSGKVMSAKFLLDSTKFISGSQDRTIKVWDLQSRACISTKFAGSTCNDLVTNETMIISGHFDKKIRFYDCRNIGGSSSFGSDTHQSEIIVGGKITSLDLSKNGQYLLASTRENKIEITDLRNMKNNS</sequence>
<evidence type="ECO:0000313" key="3">
    <source>
        <dbReference type="EMBL" id="CAF2776876.1"/>
    </source>
</evidence>
<dbReference type="InterPro" id="IPR013923">
    <property type="entry name" value="Autophagy-rel_prot_16_dom"/>
</dbReference>
<dbReference type="PROSITE" id="PS50082">
    <property type="entry name" value="WD_REPEATS_2"/>
    <property type="match status" value="2"/>
</dbReference>
<reference evidence="3" key="1">
    <citation type="submission" date="2021-02" db="EMBL/GenBank/DDBJ databases">
        <authorList>
            <person name="Bekaert M."/>
        </authorList>
    </citation>
    <scope>NUCLEOTIDE SEQUENCE</scope>
    <source>
        <strain evidence="3">IoA-00</strain>
    </source>
</reference>
<gene>
    <name evidence="3" type="ORF">LSAA_1227</name>
</gene>
<evidence type="ECO:0000313" key="4">
    <source>
        <dbReference type="Proteomes" id="UP000675881"/>
    </source>
</evidence>
<dbReference type="InterPro" id="IPR001680">
    <property type="entry name" value="WD40_rpt"/>
</dbReference>
<dbReference type="InterPro" id="IPR015943">
    <property type="entry name" value="WD40/YVTN_repeat-like_dom_sf"/>
</dbReference>
<dbReference type="Proteomes" id="UP000675881">
    <property type="component" value="Chromosome 1"/>
</dbReference>
<dbReference type="EMBL" id="HG994580">
    <property type="protein sequence ID" value="CAF2776876.1"/>
    <property type="molecule type" value="Genomic_DNA"/>
</dbReference>
<dbReference type="InterPro" id="IPR036322">
    <property type="entry name" value="WD40_repeat_dom_sf"/>
</dbReference>
<dbReference type="AlphaFoldDB" id="A0A7R8CD28"/>
<dbReference type="Pfam" id="PF08614">
    <property type="entry name" value="ATG16"/>
    <property type="match status" value="1"/>
</dbReference>
<accession>A0A7R8CD28</accession>
<protein>
    <submittedName>
        <fullName evidence="3">ATG16L1</fullName>
    </submittedName>
</protein>
<dbReference type="GO" id="GO:0000421">
    <property type="term" value="C:autophagosome membrane"/>
    <property type="evidence" value="ECO:0007669"/>
    <property type="project" value="TreeGrafter"/>
</dbReference>
<dbReference type="PANTHER" id="PTHR19878">
    <property type="entry name" value="AUTOPHAGY PROTEIN 16-LIKE"/>
    <property type="match status" value="1"/>
</dbReference>
<dbReference type="GO" id="GO:0043495">
    <property type="term" value="F:protein-membrane adaptor activity"/>
    <property type="evidence" value="ECO:0007669"/>
    <property type="project" value="TreeGrafter"/>
</dbReference>
<feature type="domain" description="Autophagy-related protein 16" evidence="2">
    <location>
        <begin position="91"/>
        <end position="179"/>
    </location>
</feature>
<evidence type="ECO:0000256" key="1">
    <source>
        <dbReference type="ARBA" id="ARBA00009271"/>
    </source>
</evidence>
<proteinExistence type="inferred from homology"/>
<comment type="similarity">
    <text evidence="1">Belongs to the WD repeat ATG16 family.</text>
</comment>
<dbReference type="GO" id="GO:0000045">
    <property type="term" value="P:autophagosome assembly"/>
    <property type="evidence" value="ECO:0007669"/>
    <property type="project" value="InterPro"/>
</dbReference>
<dbReference type="GO" id="GO:0034274">
    <property type="term" value="C:Atg12-Atg5-Atg16 complex"/>
    <property type="evidence" value="ECO:0007669"/>
    <property type="project" value="TreeGrafter"/>
</dbReference>
<dbReference type="SUPFAM" id="SSF50978">
    <property type="entry name" value="WD40 repeat-like"/>
    <property type="match status" value="1"/>
</dbReference>
<keyword evidence="4" id="KW-1185">Reference proteome</keyword>
<dbReference type="SMART" id="SM00320">
    <property type="entry name" value="WD40"/>
    <property type="match status" value="4"/>
</dbReference>
<evidence type="ECO:0000259" key="2">
    <source>
        <dbReference type="Pfam" id="PF08614"/>
    </source>
</evidence>
<organism evidence="3 4">
    <name type="scientific">Lepeophtheirus salmonis</name>
    <name type="common">Salmon louse</name>
    <name type="synonym">Caligus salmonis</name>
    <dbReference type="NCBI Taxonomy" id="72036"/>
    <lineage>
        <taxon>Eukaryota</taxon>
        <taxon>Metazoa</taxon>
        <taxon>Ecdysozoa</taxon>
        <taxon>Arthropoda</taxon>
        <taxon>Crustacea</taxon>
        <taxon>Multicrustacea</taxon>
        <taxon>Hexanauplia</taxon>
        <taxon>Copepoda</taxon>
        <taxon>Siphonostomatoida</taxon>
        <taxon>Caligidae</taxon>
        <taxon>Lepeophtheirus</taxon>
    </lineage>
</organism>
<dbReference type="InterPro" id="IPR045160">
    <property type="entry name" value="ATG16"/>
</dbReference>
<dbReference type="GO" id="GO:0034045">
    <property type="term" value="C:phagophore assembly site membrane"/>
    <property type="evidence" value="ECO:0007669"/>
    <property type="project" value="TreeGrafter"/>
</dbReference>